<evidence type="ECO:0000259" key="1">
    <source>
        <dbReference type="Pfam" id="PF13460"/>
    </source>
</evidence>
<dbReference type="AlphaFoldDB" id="A0A178M3X7"/>
<gene>
    <name evidence="2" type="ORF">A4X20_02850</name>
</gene>
<dbReference type="InterPro" id="IPR051604">
    <property type="entry name" value="Ergot_Alk_Oxidoreductase"/>
</dbReference>
<dbReference type="Proteomes" id="UP000078396">
    <property type="component" value="Unassembled WGS sequence"/>
</dbReference>
<dbReference type="STRING" id="912594.AWC12_12575"/>
<dbReference type="InterPro" id="IPR036291">
    <property type="entry name" value="NAD(P)-bd_dom_sf"/>
</dbReference>
<feature type="domain" description="NAD(P)-binding" evidence="1">
    <location>
        <begin position="10"/>
        <end position="173"/>
    </location>
</feature>
<dbReference type="RefSeq" id="WP_064280005.1">
    <property type="nucleotide sequence ID" value="NZ_LWCS01000002.1"/>
</dbReference>
<comment type="caution">
    <text evidence="2">The sequence shown here is derived from an EMBL/GenBank/DDBJ whole genome shotgun (WGS) entry which is preliminary data.</text>
</comment>
<evidence type="ECO:0000313" key="2">
    <source>
        <dbReference type="EMBL" id="OAN41803.1"/>
    </source>
</evidence>
<reference evidence="2 3" key="1">
    <citation type="submission" date="2016-04" db="EMBL/GenBank/DDBJ databases">
        <title>Draft Genome Sequences of Staphylococcus capitis Strain H36, S. capitis Strain H65, S. cohnii Strain H62, S. hominis Strain H69, Mycobacterium iranicum Strain H39, Plantibacter sp. Strain H53, Pseudomonas oryzihabitans Strain H72, and Microbacterium sp. Strain H83, isolated from residential settings.</title>
        <authorList>
            <person name="Lymperopoulou D."/>
            <person name="Adams R.I."/>
            <person name="Lindow S."/>
            <person name="Coil D.A."/>
            <person name="Jospin G."/>
            <person name="Eisen J.A."/>
        </authorList>
    </citation>
    <scope>NUCLEOTIDE SEQUENCE [LARGE SCALE GENOMIC DNA]</scope>
    <source>
        <strain evidence="2 3">H39</strain>
    </source>
</reference>
<accession>A0A178M3X7</accession>
<dbReference type="InterPro" id="IPR016040">
    <property type="entry name" value="NAD(P)-bd_dom"/>
</dbReference>
<dbReference type="Pfam" id="PF13460">
    <property type="entry name" value="NAD_binding_10"/>
    <property type="match status" value="1"/>
</dbReference>
<dbReference type="SUPFAM" id="SSF51735">
    <property type="entry name" value="NAD(P)-binding Rossmann-fold domains"/>
    <property type="match status" value="1"/>
</dbReference>
<dbReference type="PANTHER" id="PTHR43162">
    <property type="match status" value="1"/>
</dbReference>
<evidence type="ECO:0000313" key="3">
    <source>
        <dbReference type="Proteomes" id="UP000078396"/>
    </source>
</evidence>
<dbReference type="Gene3D" id="3.90.25.10">
    <property type="entry name" value="UDP-galactose 4-epimerase, domain 1"/>
    <property type="match status" value="1"/>
</dbReference>
<dbReference type="PANTHER" id="PTHR43162:SF1">
    <property type="entry name" value="PRESTALK A DIFFERENTIATION PROTEIN A"/>
    <property type="match status" value="1"/>
</dbReference>
<sequence length="278" mass="30065">MDDSTTLVLGASGKSGRRVAARLRLKGLPVRAVSRRTDIAFDWADPSGWNAVLHGVRAVYVVPPAVPGPVHEFAAQAGAAGVRHLVLLSGRGADDWGDSSFGRDMRDAEEAVRASGVPWTILRPNNFAQNFDEELWHQPLLDGELALPAGDVGEPFIDLEDVADVAAHVLTDPGRHTERIYELSGPRSITFEEAVDLISRACGQSISYRRITPQEYVEALVGQGVDRGGAEHVAEMFELMGSSVIAETTEDVAVVLGRPARTFEDYVLRVAVTGAWTR</sequence>
<dbReference type="OrthoDB" id="3510772at2"/>
<protein>
    <submittedName>
        <fullName evidence="2">NAD(P)-dependent oxidoreductase</fullName>
    </submittedName>
</protein>
<dbReference type="EMBL" id="LWCS01000002">
    <property type="protein sequence ID" value="OAN41803.1"/>
    <property type="molecule type" value="Genomic_DNA"/>
</dbReference>
<name>A0A178M3X7_MYCIR</name>
<dbReference type="Gene3D" id="3.40.50.720">
    <property type="entry name" value="NAD(P)-binding Rossmann-like Domain"/>
    <property type="match status" value="1"/>
</dbReference>
<proteinExistence type="predicted"/>
<organism evidence="2 3">
    <name type="scientific">Mycolicibacterium iranicum</name>
    <name type="common">Mycobacterium iranicum</name>
    <dbReference type="NCBI Taxonomy" id="912594"/>
    <lineage>
        <taxon>Bacteria</taxon>
        <taxon>Bacillati</taxon>
        <taxon>Actinomycetota</taxon>
        <taxon>Actinomycetes</taxon>
        <taxon>Mycobacteriales</taxon>
        <taxon>Mycobacteriaceae</taxon>
        <taxon>Mycolicibacterium</taxon>
    </lineage>
</organism>